<evidence type="ECO:0000313" key="2">
    <source>
        <dbReference type="EMBL" id="ACK49684.1"/>
    </source>
</evidence>
<dbReference type="AlphaFoldDB" id="B8EP96"/>
<proteinExistence type="predicted"/>
<dbReference type="OrthoDB" id="5291101at2"/>
<gene>
    <name evidence="2" type="ordered locus">Msil_0713</name>
</gene>
<dbReference type="EMBL" id="CP001280">
    <property type="protein sequence ID" value="ACK49684.1"/>
    <property type="molecule type" value="Genomic_DNA"/>
</dbReference>
<dbReference type="SUPFAM" id="SSF53448">
    <property type="entry name" value="Nucleotide-diphospho-sugar transferases"/>
    <property type="match status" value="1"/>
</dbReference>
<dbReference type="RefSeq" id="WP_012589754.1">
    <property type="nucleotide sequence ID" value="NC_011666.1"/>
</dbReference>
<sequence>MHFNIVTTVFNGERFFNETLLSVVSQAGDFSIRYHVQDAGSTDGTLKLLEGWRKRFDEGFPISCRGIEFTYASEPDSGLYDGVNKGFAHCGPADVMTWINADDRFEQGAFGTVATILRNFPDIDWVTGRPTTITESGEFLYMAPVRAYPRRAIEAGIFEGRFAMPFIQQEGSFWRPHLWDKVGGLNASFRLAGDFDLWRRFARETELVSVDAIFGCFRLRDGQLSADRKSYHAEVDASLSPAEVKARAKASFMYKVRGYKYPVMTRHQGGPWVRECWPMSVLPFLGGRGFKLEHWRLQATGYLGLAD</sequence>
<feature type="domain" description="Glycosyltransferase 2-like" evidence="1">
    <location>
        <begin position="5"/>
        <end position="126"/>
    </location>
</feature>
<reference evidence="2 3" key="1">
    <citation type="journal article" date="2010" name="J. Bacteriol.">
        <title>Complete genome sequence of the aerobic facultative methanotroph Methylocella silvestris BL2.</title>
        <authorList>
            <person name="Chen Y."/>
            <person name="Crombie A."/>
            <person name="Rahman M.T."/>
            <person name="Dedysh S.N."/>
            <person name="Liesack W."/>
            <person name="Stott M.B."/>
            <person name="Alam M."/>
            <person name="Theisen A.R."/>
            <person name="Murrell J.C."/>
            <person name="Dunfield P.F."/>
        </authorList>
    </citation>
    <scope>NUCLEOTIDE SEQUENCE [LARGE SCALE GENOMIC DNA]</scope>
    <source>
        <strain evidence="3">DSM 15510 / CIP 108128 / LMG 27833 / NCIMB 13906 / BL2</strain>
    </source>
</reference>
<dbReference type="STRING" id="395965.Msil_0713"/>
<keyword evidence="3" id="KW-1185">Reference proteome</keyword>
<protein>
    <submittedName>
        <fullName evidence="2">Glycosyl transferase family 2</fullName>
    </submittedName>
</protein>
<dbReference type="InterPro" id="IPR001173">
    <property type="entry name" value="Glyco_trans_2-like"/>
</dbReference>
<dbReference type="Gene3D" id="3.90.550.10">
    <property type="entry name" value="Spore Coat Polysaccharide Biosynthesis Protein SpsA, Chain A"/>
    <property type="match status" value="1"/>
</dbReference>
<evidence type="ECO:0000313" key="3">
    <source>
        <dbReference type="Proteomes" id="UP000002257"/>
    </source>
</evidence>
<organism evidence="2 3">
    <name type="scientific">Methylocella silvestris (strain DSM 15510 / CIP 108128 / LMG 27833 / NCIMB 13906 / BL2)</name>
    <dbReference type="NCBI Taxonomy" id="395965"/>
    <lineage>
        <taxon>Bacteria</taxon>
        <taxon>Pseudomonadati</taxon>
        <taxon>Pseudomonadota</taxon>
        <taxon>Alphaproteobacteria</taxon>
        <taxon>Hyphomicrobiales</taxon>
        <taxon>Beijerinckiaceae</taxon>
        <taxon>Methylocella</taxon>
    </lineage>
</organism>
<dbReference type="KEGG" id="msl:Msil_0713"/>
<dbReference type="Pfam" id="PF00535">
    <property type="entry name" value="Glycos_transf_2"/>
    <property type="match status" value="1"/>
</dbReference>
<evidence type="ECO:0000259" key="1">
    <source>
        <dbReference type="Pfam" id="PF00535"/>
    </source>
</evidence>
<dbReference type="GO" id="GO:0016740">
    <property type="term" value="F:transferase activity"/>
    <property type="evidence" value="ECO:0007669"/>
    <property type="project" value="UniProtKB-KW"/>
</dbReference>
<name>B8EP96_METSB</name>
<dbReference type="eggNOG" id="COG1215">
    <property type="taxonomic scope" value="Bacteria"/>
</dbReference>
<accession>B8EP96</accession>
<dbReference type="CAZy" id="GT2">
    <property type="family name" value="Glycosyltransferase Family 2"/>
</dbReference>
<dbReference type="HOGENOM" id="CLU_025996_21_0_5"/>
<keyword evidence="2" id="KW-0808">Transferase</keyword>
<dbReference type="InterPro" id="IPR029044">
    <property type="entry name" value="Nucleotide-diphossugar_trans"/>
</dbReference>
<dbReference type="Proteomes" id="UP000002257">
    <property type="component" value="Chromosome"/>
</dbReference>